<sequence>MAKFAPSGAAQSSGRPRSRFDGYRWDTDRLRRISETKRNTRKIEELASLDFDIERLARLTYPECTPEIREKIACAHFISALSDGFVKRRILQLGVNALRTAIKKQSCHRPGKPGKYSTREEVVLQFKILTNVEVGKFFLEREFPFFLRSFLVVVQKNWIQRAGGMGDSGVLKSNPRMFDNMGIDAQCQFIQNDISGAAARAGLHAGDKIIKDQILFCPLLYIFCDPDVELSCYLFGDLPGGRELCGFCVSSPLG</sequence>
<dbReference type="InParanoid" id="F4WA91"/>
<organism evidence="3">
    <name type="scientific">Acromyrmex echinatior</name>
    <name type="common">Panamanian leafcutter ant</name>
    <name type="synonym">Acromyrmex octospinosus echinatior</name>
    <dbReference type="NCBI Taxonomy" id="103372"/>
    <lineage>
        <taxon>Eukaryota</taxon>
        <taxon>Metazoa</taxon>
        <taxon>Ecdysozoa</taxon>
        <taxon>Arthropoda</taxon>
        <taxon>Hexapoda</taxon>
        <taxon>Insecta</taxon>
        <taxon>Pterygota</taxon>
        <taxon>Neoptera</taxon>
        <taxon>Endopterygota</taxon>
        <taxon>Hymenoptera</taxon>
        <taxon>Apocrita</taxon>
        <taxon>Aculeata</taxon>
        <taxon>Formicoidea</taxon>
        <taxon>Formicidae</taxon>
        <taxon>Myrmicinae</taxon>
        <taxon>Acromyrmex</taxon>
    </lineage>
</organism>
<dbReference type="EMBL" id="GL888045">
    <property type="protein sequence ID" value="EGI68882.1"/>
    <property type="molecule type" value="Genomic_DNA"/>
</dbReference>
<feature type="region of interest" description="Disordered" evidence="1">
    <location>
        <begin position="1"/>
        <end position="21"/>
    </location>
</feature>
<dbReference type="AlphaFoldDB" id="F4WA91"/>
<keyword evidence="3" id="KW-1185">Reference proteome</keyword>
<dbReference type="Proteomes" id="UP000007755">
    <property type="component" value="Unassembled WGS sequence"/>
</dbReference>
<proteinExistence type="predicted"/>
<accession>F4WA91</accession>
<reference evidence="2" key="1">
    <citation type="submission" date="2011-02" db="EMBL/GenBank/DDBJ databases">
        <title>The genome of the leaf-cutting ant Acromyrmex echinatior suggests key adaptations to social evolution and fungus farming.</title>
        <authorList>
            <person name="Nygaard S."/>
            <person name="Zhang G."/>
        </authorList>
    </citation>
    <scope>NUCLEOTIDE SEQUENCE</scope>
</reference>
<evidence type="ECO:0000313" key="3">
    <source>
        <dbReference type="Proteomes" id="UP000007755"/>
    </source>
</evidence>
<evidence type="ECO:0000256" key="1">
    <source>
        <dbReference type="SAM" id="MobiDB-lite"/>
    </source>
</evidence>
<gene>
    <name evidence="2" type="ORF">G5I_02420</name>
</gene>
<protein>
    <submittedName>
        <fullName evidence="2">Uncharacterized protein</fullName>
    </submittedName>
</protein>
<name>F4WA91_ACREC</name>
<evidence type="ECO:0000313" key="2">
    <source>
        <dbReference type="EMBL" id="EGI68882.1"/>
    </source>
</evidence>